<dbReference type="Proteomes" id="UP000245207">
    <property type="component" value="Unassembled WGS sequence"/>
</dbReference>
<name>A0A2U1LA40_ARTAN</name>
<dbReference type="AlphaFoldDB" id="A0A2U1LA40"/>
<reference evidence="1 2" key="1">
    <citation type="journal article" date="2018" name="Mol. Plant">
        <title>The genome of Artemisia annua provides insight into the evolution of Asteraceae family and artemisinin biosynthesis.</title>
        <authorList>
            <person name="Shen Q."/>
            <person name="Zhang L."/>
            <person name="Liao Z."/>
            <person name="Wang S."/>
            <person name="Yan T."/>
            <person name="Shi P."/>
            <person name="Liu M."/>
            <person name="Fu X."/>
            <person name="Pan Q."/>
            <person name="Wang Y."/>
            <person name="Lv Z."/>
            <person name="Lu X."/>
            <person name="Zhang F."/>
            <person name="Jiang W."/>
            <person name="Ma Y."/>
            <person name="Chen M."/>
            <person name="Hao X."/>
            <person name="Li L."/>
            <person name="Tang Y."/>
            <person name="Lv G."/>
            <person name="Zhou Y."/>
            <person name="Sun X."/>
            <person name="Brodelius P.E."/>
            <person name="Rose J.K.C."/>
            <person name="Tang K."/>
        </authorList>
    </citation>
    <scope>NUCLEOTIDE SEQUENCE [LARGE SCALE GENOMIC DNA]</scope>
    <source>
        <strain evidence="2">cv. Huhao1</strain>
        <tissue evidence="1">Leaf</tissue>
    </source>
</reference>
<gene>
    <name evidence="1" type="ORF">CTI12_AA352020</name>
</gene>
<organism evidence="1 2">
    <name type="scientific">Artemisia annua</name>
    <name type="common">Sweet wormwood</name>
    <dbReference type="NCBI Taxonomy" id="35608"/>
    <lineage>
        <taxon>Eukaryota</taxon>
        <taxon>Viridiplantae</taxon>
        <taxon>Streptophyta</taxon>
        <taxon>Embryophyta</taxon>
        <taxon>Tracheophyta</taxon>
        <taxon>Spermatophyta</taxon>
        <taxon>Magnoliopsida</taxon>
        <taxon>eudicotyledons</taxon>
        <taxon>Gunneridae</taxon>
        <taxon>Pentapetalae</taxon>
        <taxon>asterids</taxon>
        <taxon>campanulids</taxon>
        <taxon>Asterales</taxon>
        <taxon>Asteraceae</taxon>
        <taxon>Asteroideae</taxon>
        <taxon>Anthemideae</taxon>
        <taxon>Artemisiinae</taxon>
        <taxon>Artemisia</taxon>
    </lineage>
</organism>
<evidence type="ECO:0000313" key="1">
    <source>
        <dbReference type="EMBL" id="PWA45874.1"/>
    </source>
</evidence>
<dbReference type="STRING" id="35608.A0A2U1LA40"/>
<sequence>MDEQQYFGNRIGVKKWILMQDILVYSLIHGRNKAGCFSLFLIKFSKKCEDGNKGFHRKLGSRDTHEHHIHWLRWDCISHAKDDGGLGFRDLSCFNLSLLAKQGWRLIINSGSFWGRVLRGSHPSWLWQTLLIGGDLLLRGVRWQVGNGSNIYFWKQKWIPYPDDFYVRHPSGPFSPDALVSDFINNGAWDVLKINNVVLPQEVTLIPPIPISKTRASDKLVWHYEAKGNYSVKSGYRQALLQRENHSNMTASSSSAQTKTSGNNYGILKLCQELSFFWWKACLNALATHENLSRRGVIAHLYALFVMPMLRQLSICSVKNCALKVGTYETSHFFGKYSMANTE</sequence>
<accession>A0A2U1LA40</accession>
<dbReference type="OrthoDB" id="1938246at2759"/>
<comment type="caution">
    <text evidence="1">The sequence shown here is derived from an EMBL/GenBank/DDBJ whole genome shotgun (WGS) entry which is preliminary data.</text>
</comment>
<keyword evidence="2" id="KW-1185">Reference proteome</keyword>
<dbReference type="EMBL" id="PKPP01010551">
    <property type="protein sequence ID" value="PWA45874.1"/>
    <property type="molecule type" value="Genomic_DNA"/>
</dbReference>
<evidence type="ECO:0000313" key="2">
    <source>
        <dbReference type="Proteomes" id="UP000245207"/>
    </source>
</evidence>
<proteinExistence type="predicted"/>
<protein>
    <submittedName>
        <fullName evidence="1">Uncharacterized protein</fullName>
    </submittedName>
</protein>